<proteinExistence type="predicted"/>
<accession>A0ABQ0PZW0</accession>
<evidence type="ECO:0000313" key="2">
    <source>
        <dbReference type="EMBL" id="GBQ85704.1"/>
    </source>
</evidence>
<gene>
    <name evidence="2" type="ORF">AA14337_3142</name>
</gene>
<dbReference type="RefSeq" id="WP_061506340.1">
    <property type="nucleotide sequence ID" value="NZ_BAPF01000054.1"/>
</dbReference>
<sequence>MVHPKKPLPSDLTANEILVLMAVSMILRHRSSSAKTDEIASMIEDNSSWVRRHGKRLNDTYLVLSPNGHCFPLWQEANTHQMVASILADYEPREGDDARYSHNIAGKHPRGNILLLKNGDVRVWCPPSLTERSAGGEKIPAPFQDPDAKKKPQHNGKWLRIGKRTPLSYAVQDPSLYANGKKPAAGDVVKLIKSASWPYASTICPRPKQGKVIAAEAGMVMIDWDEGANPLTLPFSAVEAPYLVPEADADTSLLSDPQLKVFKAIQEGRYDILERGGARRVVVDGRSVNTRTLQAVGEVGQLPGDIQSLHING</sequence>
<evidence type="ECO:0000256" key="1">
    <source>
        <dbReference type="SAM" id="MobiDB-lite"/>
    </source>
</evidence>
<organism evidence="2 3">
    <name type="scientific">Acetobacter malorum DSM 14337</name>
    <dbReference type="NCBI Taxonomy" id="1307910"/>
    <lineage>
        <taxon>Bacteria</taxon>
        <taxon>Pseudomonadati</taxon>
        <taxon>Pseudomonadota</taxon>
        <taxon>Alphaproteobacteria</taxon>
        <taxon>Acetobacterales</taxon>
        <taxon>Acetobacteraceae</taxon>
        <taxon>Acetobacter</taxon>
    </lineage>
</organism>
<name>A0ABQ0PZW0_9PROT</name>
<dbReference type="Proteomes" id="UP001065047">
    <property type="component" value="Unassembled WGS sequence"/>
</dbReference>
<comment type="caution">
    <text evidence="2">The sequence shown here is derived from an EMBL/GenBank/DDBJ whole genome shotgun (WGS) entry which is preliminary data.</text>
</comment>
<protein>
    <submittedName>
        <fullName evidence="2">Uncharacterized protein</fullName>
    </submittedName>
</protein>
<dbReference type="GeneID" id="29557740"/>
<reference evidence="2" key="1">
    <citation type="submission" date="2013-04" db="EMBL/GenBank/DDBJ databases">
        <title>The genome sequencing project of 58 acetic acid bacteria.</title>
        <authorList>
            <person name="Okamoto-Kainuma A."/>
            <person name="Ishikawa M."/>
            <person name="Umino S."/>
            <person name="Koizumi Y."/>
            <person name="Shiwa Y."/>
            <person name="Yoshikawa H."/>
            <person name="Matsutani M."/>
            <person name="Matsushita K."/>
        </authorList>
    </citation>
    <scope>NUCLEOTIDE SEQUENCE</scope>
    <source>
        <strain evidence="2">DSM 14337</strain>
    </source>
</reference>
<evidence type="ECO:0000313" key="3">
    <source>
        <dbReference type="Proteomes" id="UP001065047"/>
    </source>
</evidence>
<keyword evidence="3" id="KW-1185">Reference proteome</keyword>
<dbReference type="EMBL" id="BAPF01000054">
    <property type="protein sequence ID" value="GBQ85704.1"/>
    <property type="molecule type" value="Genomic_DNA"/>
</dbReference>
<feature type="region of interest" description="Disordered" evidence="1">
    <location>
        <begin position="133"/>
        <end position="155"/>
    </location>
</feature>